<accession>K2NVE5</accession>
<comment type="caution">
    <text evidence="1">The sequence shown here is derived from an EMBL/GenBank/DDBJ whole genome shotgun (WGS) entry which is preliminary data.</text>
</comment>
<protein>
    <submittedName>
        <fullName evidence="1">Uncharacterized protein</fullName>
    </submittedName>
</protein>
<dbReference type="RefSeq" id="WP_009449495.1">
    <property type="nucleotide sequence ID" value="NZ_AMSI01000003.1"/>
</dbReference>
<proteinExistence type="predicted"/>
<dbReference type="eggNOG" id="ENOG50309UE">
    <property type="taxonomic scope" value="Bacteria"/>
</dbReference>
<reference evidence="1 2" key="1">
    <citation type="journal article" date="2012" name="J. Bacteriol.">
        <title>Genome Sequence of Nitratireductor indicus Type Strain C115.</title>
        <authorList>
            <person name="Lai Q."/>
            <person name="Li G."/>
            <person name="Yu Z."/>
            <person name="Shao Z."/>
        </authorList>
    </citation>
    <scope>NUCLEOTIDE SEQUENCE [LARGE SCALE GENOMIC DNA]</scope>
    <source>
        <strain evidence="1 2">C115</strain>
    </source>
</reference>
<dbReference type="AlphaFoldDB" id="K2NVE5"/>
<name>K2NVE5_9HYPH</name>
<dbReference type="Proteomes" id="UP000007374">
    <property type="component" value="Unassembled WGS sequence"/>
</dbReference>
<gene>
    <name evidence="1" type="ORF">NA8A_04718</name>
</gene>
<dbReference type="OrthoDB" id="9952805at2"/>
<dbReference type="PATRIC" id="fig|1231190.3.peg.985"/>
<organism evidence="1 2">
    <name type="scientific">Nitratireductor indicus C115</name>
    <dbReference type="NCBI Taxonomy" id="1231190"/>
    <lineage>
        <taxon>Bacteria</taxon>
        <taxon>Pseudomonadati</taxon>
        <taxon>Pseudomonadota</taxon>
        <taxon>Alphaproteobacteria</taxon>
        <taxon>Hyphomicrobiales</taxon>
        <taxon>Phyllobacteriaceae</taxon>
        <taxon>Nitratireductor</taxon>
    </lineage>
</organism>
<keyword evidence="2" id="KW-1185">Reference proteome</keyword>
<dbReference type="EMBL" id="AMSI01000003">
    <property type="protein sequence ID" value="EKF43305.1"/>
    <property type="molecule type" value="Genomic_DNA"/>
</dbReference>
<sequence>MMSFISDKPAHVIARPSDLTSGQRKALQILRDYRVKRVKGGWQAPGSPKVTLSTAKYLHFKRLVIRKDDRGQPRLEVTQAGRDLLDVAESRGQG</sequence>
<dbReference type="STRING" id="721133.SAMN05216176_101364"/>
<evidence type="ECO:0000313" key="1">
    <source>
        <dbReference type="EMBL" id="EKF43305.1"/>
    </source>
</evidence>
<evidence type="ECO:0000313" key="2">
    <source>
        <dbReference type="Proteomes" id="UP000007374"/>
    </source>
</evidence>